<reference evidence="9 10" key="1">
    <citation type="submission" date="2019-10" db="EMBL/GenBank/DDBJ databases">
        <title>Two novel species isolated from a subtropical stream in China.</title>
        <authorList>
            <person name="Lu H."/>
        </authorList>
    </citation>
    <scope>NUCLEOTIDE SEQUENCE [LARGE SCALE GENOMIC DNA]</scope>
    <source>
        <strain evidence="9 10">FT29W</strain>
    </source>
</reference>
<evidence type="ECO:0000256" key="6">
    <source>
        <dbReference type="ARBA" id="ARBA00023136"/>
    </source>
</evidence>
<sequence>MGKGGAMMGYGITFVILLLAVVVERSLLRRRGLPGADWHEIAANLGSGHLIMWVGRSLEVAGYDLVFRNVGWEGLQRHLGPGIWVAGFLGWDLCFYCMHRMHHRIPLLWKVHEVHHQGRDFSLSLGIRNSWYSSLTSLPFMLPLAVAGVSTGVFLAVSAIHYGIQFYNHLNPALARSTPWLDRVIVTPTNHLAHHGSASYYRNCNFGSVLLLWDRCFGSYRPVLSDVPVACGVGGWRPTANPLWMNHGSWRGAGVPRKCCLAGWYVGSGALLLFCAVALHVAGYGGPWRPMMMCGLIGGTMLLGAASDGSNWAAAGWCLLATAMCAPLWDRPEWMALPALAALALHGLLGAGILLKLPRPNSHKSPG</sequence>
<name>A0A6A7N6T2_9BURK</name>
<dbReference type="GO" id="GO:0006643">
    <property type="term" value="P:membrane lipid metabolic process"/>
    <property type="evidence" value="ECO:0007669"/>
    <property type="project" value="TreeGrafter"/>
</dbReference>
<dbReference type="GO" id="GO:0050479">
    <property type="term" value="F:glyceryl-ether monooxygenase activity"/>
    <property type="evidence" value="ECO:0007669"/>
    <property type="project" value="TreeGrafter"/>
</dbReference>
<keyword evidence="5" id="KW-0443">Lipid metabolism</keyword>
<evidence type="ECO:0000313" key="10">
    <source>
        <dbReference type="Proteomes" id="UP000440498"/>
    </source>
</evidence>
<proteinExistence type="predicted"/>
<dbReference type="Pfam" id="PF04116">
    <property type="entry name" value="FA_hydroxylase"/>
    <property type="match status" value="1"/>
</dbReference>
<keyword evidence="6 7" id="KW-0472">Membrane</keyword>
<dbReference type="AlphaFoldDB" id="A0A6A7N6T2"/>
<feature type="transmembrane region" description="Helical" evidence="7">
    <location>
        <begin position="261"/>
        <end position="282"/>
    </location>
</feature>
<dbReference type="PANTHER" id="PTHR21624:SF1">
    <property type="entry name" value="ALKYLGLYCEROL MONOOXYGENASE"/>
    <property type="match status" value="1"/>
</dbReference>
<keyword evidence="3 7" id="KW-1133">Transmembrane helix</keyword>
<gene>
    <name evidence="9" type="ORF">GEV02_20915</name>
</gene>
<dbReference type="InterPro" id="IPR051689">
    <property type="entry name" value="Sterol_desaturase/TMEM195"/>
</dbReference>
<dbReference type="PANTHER" id="PTHR21624">
    <property type="entry name" value="STEROL DESATURASE-RELATED PROTEIN"/>
    <property type="match status" value="1"/>
</dbReference>
<keyword evidence="10" id="KW-1185">Reference proteome</keyword>
<dbReference type="GO" id="GO:0012505">
    <property type="term" value="C:endomembrane system"/>
    <property type="evidence" value="ECO:0007669"/>
    <property type="project" value="UniProtKB-SubCell"/>
</dbReference>
<dbReference type="EMBL" id="WHUG01000009">
    <property type="protein sequence ID" value="MQA40618.1"/>
    <property type="molecule type" value="Genomic_DNA"/>
</dbReference>
<dbReference type="InterPro" id="IPR006694">
    <property type="entry name" value="Fatty_acid_hydroxylase"/>
</dbReference>
<dbReference type="GO" id="GO:0005506">
    <property type="term" value="F:iron ion binding"/>
    <property type="evidence" value="ECO:0007669"/>
    <property type="project" value="InterPro"/>
</dbReference>
<feature type="transmembrane region" description="Helical" evidence="7">
    <location>
        <begin position="6"/>
        <end position="23"/>
    </location>
</feature>
<evidence type="ECO:0000313" key="9">
    <source>
        <dbReference type="EMBL" id="MQA40618.1"/>
    </source>
</evidence>
<feature type="transmembrane region" description="Helical" evidence="7">
    <location>
        <begin position="140"/>
        <end position="164"/>
    </location>
</feature>
<feature type="domain" description="Fatty acid hydroxylase" evidence="8">
    <location>
        <begin position="84"/>
        <end position="219"/>
    </location>
</feature>
<evidence type="ECO:0000256" key="1">
    <source>
        <dbReference type="ARBA" id="ARBA00004127"/>
    </source>
</evidence>
<keyword evidence="2 7" id="KW-0812">Transmembrane</keyword>
<feature type="transmembrane region" description="Helical" evidence="7">
    <location>
        <begin position="335"/>
        <end position="355"/>
    </location>
</feature>
<evidence type="ECO:0000256" key="5">
    <source>
        <dbReference type="ARBA" id="ARBA00023098"/>
    </source>
</evidence>
<evidence type="ECO:0000256" key="3">
    <source>
        <dbReference type="ARBA" id="ARBA00022989"/>
    </source>
</evidence>
<comment type="subcellular location">
    <subcellularLocation>
        <location evidence="1">Endomembrane system</location>
        <topology evidence="1">Multi-pass membrane protein</topology>
    </subcellularLocation>
</comment>
<evidence type="ECO:0000256" key="4">
    <source>
        <dbReference type="ARBA" id="ARBA00023002"/>
    </source>
</evidence>
<evidence type="ECO:0000256" key="2">
    <source>
        <dbReference type="ARBA" id="ARBA00022692"/>
    </source>
</evidence>
<dbReference type="Proteomes" id="UP000440498">
    <property type="component" value="Unassembled WGS sequence"/>
</dbReference>
<organism evidence="9 10">
    <name type="scientific">Rugamonas aquatica</name>
    <dbReference type="NCBI Taxonomy" id="2743357"/>
    <lineage>
        <taxon>Bacteria</taxon>
        <taxon>Pseudomonadati</taxon>
        <taxon>Pseudomonadota</taxon>
        <taxon>Betaproteobacteria</taxon>
        <taxon>Burkholderiales</taxon>
        <taxon>Oxalobacteraceae</taxon>
        <taxon>Telluria group</taxon>
        <taxon>Rugamonas</taxon>
    </lineage>
</organism>
<dbReference type="GO" id="GO:0008610">
    <property type="term" value="P:lipid biosynthetic process"/>
    <property type="evidence" value="ECO:0007669"/>
    <property type="project" value="InterPro"/>
</dbReference>
<dbReference type="GO" id="GO:0016020">
    <property type="term" value="C:membrane"/>
    <property type="evidence" value="ECO:0007669"/>
    <property type="project" value="GOC"/>
</dbReference>
<protein>
    <submittedName>
        <fullName evidence="9">Fatty acid hydroxylase family protein</fullName>
    </submittedName>
</protein>
<accession>A0A6A7N6T2</accession>
<evidence type="ECO:0000259" key="8">
    <source>
        <dbReference type="Pfam" id="PF04116"/>
    </source>
</evidence>
<keyword evidence="4" id="KW-0560">Oxidoreductase</keyword>
<evidence type="ECO:0000256" key="7">
    <source>
        <dbReference type="SAM" id="Phobius"/>
    </source>
</evidence>
<feature type="transmembrane region" description="Helical" evidence="7">
    <location>
        <begin position="82"/>
        <end position="101"/>
    </location>
</feature>
<comment type="caution">
    <text evidence="9">The sequence shown here is derived from an EMBL/GenBank/DDBJ whole genome shotgun (WGS) entry which is preliminary data.</text>
</comment>